<dbReference type="PROSITE" id="PS51318">
    <property type="entry name" value="TAT"/>
    <property type="match status" value="1"/>
</dbReference>
<sequence length="327" mass="35508">MYDRRSFLCRTALLALGAVLPGALRAQTPSAPGRLLYGLPAGATGHKLASGALDILAKQLNTEYQLEINEARESREASETVKGAPPDGATLLQVQSGSMVMHPNLYSSLNYDPLNDFTPLALLGDFPYSLTLGPAVPASVVTLTHYLDWVAENPEYRDIGFSLYGSQAHLVSLVLARNKEIALRPQPYKAVKPLVHDLHTGTLAAAVTVAGNNAVLGRGQLRSLAVTGNQRLKGWPTTPTFAEEGVNGMDIIGWYGWFAPAHLPTGIAKDLRDKIHAMQATAEFAHLQDELLLNQVDMEPADIRERMRQEIAVYGKMVQTYGISQIV</sequence>
<reference evidence="3 4" key="1">
    <citation type="submission" date="2019-07" db="EMBL/GenBank/DDBJ databases">
        <title>Pseudomonas mangiferae sp. nov., isolated from bark of mango tree in Thailand.</title>
        <authorList>
            <person name="Srisuk N."/>
            <person name="Anurat P."/>
        </authorList>
    </citation>
    <scope>NUCLEOTIDE SEQUENCE [LARGE SCALE GENOMIC DNA]</scope>
    <source>
        <strain evidence="3 4">DMKU_BBB3-04</strain>
    </source>
</reference>
<name>A0A553H443_9PSED</name>
<keyword evidence="2" id="KW-0732">Signal</keyword>
<dbReference type="EMBL" id="VJOY01000001">
    <property type="protein sequence ID" value="TRX76523.1"/>
    <property type="molecule type" value="Genomic_DNA"/>
</dbReference>
<comment type="caution">
    <text evidence="3">The sequence shown here is derived from an EMBL/GenBank/DDBJ whole genome shotgun (WGS) entry which is preliminary data.</text>
</comment>
<dbReference type="PANTHER" id="PTHR42928:SF5">
    <property type="entry name" value="BLR1237 PROTEIN"/>
    <property type="match status" value="1"/>
</dbReference>
<dbReference type="Gene3D" id="3.40.190.150">
    <property type="entry name" value="Bordetella uptake gene, domain 1"/>
    <property type="match status" value="1"/>
</dbReference>
<evidence type="ECO:0000313" key="3">
    <source>
        <dbReference type="EMBL" id="TRX76523.1"/>
    </source>
</evidence>
<feature type="signal peptide" evidence="2">
    <location>
        <begin position="1"/>
        <end position="26"/>
    </location>
</feature>
<accession>A0A553H443</accession>
<dbReference type="OrthoDB" id="5171643at2"/>
<protein>
    <recommendedName>
        <fullName evidence="5">Tripartite tricarboxylate transporter substrate binding protein</fullName>
    </recommendedName>
</protein>
<gene>
    <name evidence="3" type="ORF">FM069_00430</name>
</gene>
<evidence type="ECO:0000313" key="4">
    <source>
        <dbReference type="Proteomes" id="UP000315235"/>
    </source>
</evidence>
<organism evidence="3 4">
    <name type="scientific">Pseudomonas mangiferae</name>
    <dbReference type="NCBI Taxonomy" id="2593654"/>
    <lineage>
        <taxon>Bacteria</taxon>
        <taxon>Pseudomonadati</taxon>
        <taxon>Pseudomonadota</taxon>
        <taxon>Gammaproteobacteria</taxon>
        <taxon>Pseudomonadales</taxon>
        <taxon>Pseudomonadaceae</taxon>
        <taxon>Pseudomonas</taxon>
    </lineage>
</organism>
<dbReference type="InterPro" id="IPR006311">
    <property type="entry name" value="TAT_signal"/>
</dbReference>
<evidence type="ECO:0000256" key="1">
    <source>
        <dbReference type="ARBA" id="ARBA00006987"/>
    </source>
</evidence>
<feature type="chain" id="PRO_5021876327" description="Tripartite tricarboxylate transporter substrate binding protein" evidence="2">
    <location>
        <begin position="27"/>
        <end position="327"/>
    </location>
</feature>
<keyword evidence="4" id="KW-1185">Reference proteome</keyword>
<comment type="similarity">
    <text evidence="1">Belongs to the UPF0065 (bug) family.</text>
</comment>
<dbReference type="InterPro" id="IPR005064">
    <property type="entry name" value="BUG"/>
</dbReference>
<evidence type="ECO:0008006" key="5">
    <source>
        <dbReference type="Google" id="ProtNLM"/>
    </source>
</evidence>
<dbReference type="InterPro" id="IPR042100">
    <property type="entry name" value="Bug_dom1"/>
</dbReference>
<dbReference type="PANTHER" id="PTHR42928">
    <property type="entry name" value="TRICARBOXYLATE-BINDING PROTEIN"/>
    <property type="match status" value="1"/>
</dbReference>
<evidence type="ECO:0000256" key="2">
    <source>
        <dbReference type="SAM" id="SignalP"/>
    </source>
</evidence>
<dbReference type="Proteomes" id="UP000315235">
    <property type="component" value="Unassembled WGS sequence"/>
</dbReference>
<proteinExistence type="inferred from homology"/>
<dbReference type="Gene3D" id="3.40.190.10">
    <property type="entry name" value="Periplasmic binding protein-like II"/>
    <property type="match status" value="1"/>
</dbReference>
<dbReference type="Pfam" id="PF03401">
    <property type="entry name" value="TctC"/>
    <property type="match status" value="1"/>
</dbReference>
<dbReference type="RefSeq" id="WP_143486154.1">
    <property type="nucleotide sequence ID" value="NZ_VJOY01000001.1"/>
</dbReference>
<dbReference type="AlphaFoldDB" id="A0A553H443"/>